<dbReference type="PANTHER" id="PTHR48047:SF237">
    <property type="entry name" value="UDP-GLYCOSYLTRANSFERASE 73C3-LIKE"/>
    <property type="match status" value="1"/>
</dbReference>
<proteinExistence type="inferred from homology"/>
<dbReference type="EMBL" id="JBBPBM010000004">
    <property type="protein sequence ID" value="KAK8588732.1"/>
    <property type="molecule type" value="Genomic_DNA"/>
</dbReference>
<evidence type="ECO:0000256" key="1">
    <source>
        <dbReference type="ARBA" id="ARBA00009995"/>
    </source>
</evidence>
<keyword evidence="2" id="KW-0808">Transferase</keyword>
<reference evidence="3 4" key="1">
    <citation type="journal article" date="2024" name="G3 (Bethesda)">
        <title>Genome assembly of Hibiscus sabdariffa L. provides insights into metabolisms of medicinal natural products.</title>
        <authorList>
            <person name="Kim T."/>
        </authorList>
    </citation>
    <scope>NUCLEOTIDE SEQUENCE [LARGE SCALE GENOMIC DNA]</scope>
    <source>
        <strain evidence="3">TK-2024</strain>
        <tissue evidence="3">Old leaves</tissue>
    </source>
</reference>
<comment type="similarity">
    <text evidence="1">Belongs to the UDP-glycosyltransferase family.</text>
</comment>
<dbReference type="Proteomes" id="UP001472677">
    <property type="component" value="Unassembled WGS sequence"/>
</dbReference>
<evidence type="ECO:0000313" key="4">
    <source>
        <dbReference type="Proteomes" id="UP001472677"/>
    </source>
</evidence>
<evidence type="ECO:0000313" key="3">
    <source>
        <dbReference type="EMBL" id="KAK8588732.1"/>
    </source>
</evidence>
<keyword evidence="4" id="KW-1185">Reference proteome</keyword>
<keyword evidence="2" id="KW-0328">Glycosyltransferase</keyword>
<evidence type="ECO:0000256" key="2">
    <source>
        <dbReference type="ARBA" id="ARBA00022676"/>
    </source>
</evidence>
<name>A0ABR2FX85_9ROSI</name>
<dbReference type="Gene3D" id="3.40.50.2000">
    <property type="entry name" value="Glycogen Phosphorylase B"/>
    <property type="match status" value="2"/>
</dbReference>
<sequence length="120" mass="13231">MEAVSAGVPVITCPLFAEQFINERLIVDVLGIGVSVGVEAAVTWGLEDEFGLLMKREGVKLAIEEVMEESDAGEERRRRAKRLGEIANKSIEEGGSSHRDMDLLIQFVLRRTKQVSQTSS</sequence>
<accession>A0ABR2FX85</accession>
<gene>
    <name evidence="3" type="ORF">V6N12_023153</name>
</gene>
<organism evidence="3 4">
    <name type="scientific">Hibiscus sabdariffa</name>
    <name type="common">roselle</name>
    <dbReference type="NCBI Taxonomy" id="183260"/>
    <lineage>
        <taxon>Eukaryota</taxon>
        <taxon>Viridiplantae</taxon>
        <taxon>Streptophyta</taxon>
        <taxon>Embryophyta</taxon>
        <taxon>Tracheophyta</taxon>
        <taxon>Spermatophyta</taxon>
        <taxon>Magnoliopsida</taxon>
        <taxon>eudicotyledons</taxon>
        <taxon>Gunneridae</taxon>
        <taxon>Pentapetalae</taxon>
        <taxon>rosids</taxon>
        <taxon>malvids</taxon>
        <taxon>Malvales</taxon>
        <taxon>Malvaceae</taxon>
        <taxon>Malvoideae</taxon>
        <taxon>Hibiscus</taxon>
    </lineage>
</organism>
<dbReference type="PANTHER" id="PTHR48047">
    <property type="entry name" value="GLYCOSYLTRANSFERASE"/>
    <property type="match status" value="1"/>
</dbReference>
<protein>
    <submittedName>
        <fullName evidence="3">Uncharacterized protein</fullName>
    </submittedName>
</protein>
<dbReference type="SUPFAM" id="SSF53756">
    <property type="entry name" value="UDP-Glycosyltransferase/glycogen phosphorylase"/>
    <property type="match status" value="1"/>
</dbReference>
<comment type="caution">
    <text evidence="3">The sequence shown here is derived from an EMBL/GenBank/DDBJ whole genome shotgun (WGS) entry which is preliminary data.</text>
</comment>